<evidence type="ECO:0000256" key="6">
    <source>
        <dbReference type="SAM" id="Coils"/>
    </source>
</evidence>
<evidence type="ECO:0000256" key="5">
    <source>
        <dbReference type="ARBA" id="ARBA00023136"/>
    </source>
</evidence>
<proteinExistence type="inferred from homology"/>
<feature type="coiled-coil region" evidence="6">
    <location>
        <begin position="139"/>
        <end position="170"/>
    </location>
</feature>
<feature type="transmembrane region" description="Helical" evidence="8">
    <location>
        <begin position="234"/>
        <end position="253"/>
    </location>
</feature>
<evidence type="ECO:0000313" key="10">
    <source>
        <dbReference type="Proteomes" id="UP000634136"/>
    </source>
</evidence>
<feature type="region of interest" description="Disordered" evidence="7">
    <location>
        <begin position="85"/>
        <end position="104"/>
    </location>
</feature>
<sequence>MGMSLDGRSAEMISSVDSVSLLNPNLAHPSMPFRKLARCLNFHPLLTTRASTLSLVSHGVSPNGLPLHRRTPLIVAFAAQHEDSKHREIEVDDGKEKPDIGSEESQEAWKQAVETFREQAKKIQGVSQEAYEVYSKKAIIILKDTSEQLKVQAEKARQDLSVAAKEISEEGKEYLTTATENSPEVKEIVETFTSPTDDLNQISEVRDFYVGIPYGLILSLGGFLSFMVTGSTAAIRFGMILGGVLLALGISSLKAYKRGETSPLAFKGQAAIASILFLREINLLAKGSALITWFTALISGAVVAFYVYRWVMDGKPQKDTNLESGAQS</sequence>
<feature type="compositionally biased region" description="Basic and acidic residues" evidence="7">
    <location>
        <begin position="85"/>
        <end position="100"/>
    </location>
</feature>
<evidence type="ECO:0000256" key="2">
    <source>
        <dbReference type="ARBA" id="ARBA00007590"/>
    </source>
</evidence>
<comment type="similarity">
    <text evidence="2">Belongs to the TMEM14 family.</text>
</comment>
<reference evidence="9" key="1">
    <citation type="submission" date="2020-09" db="EMBL/GenBank/DDBJ databases">
        <title>Genome-Enabled Discovery of Anthraquinone Biosynthesis in Senna tora.</title>
        <authorList>
            <person name="Kang S.-H."/>
            <person name="Pandey R.P."/>
            <person name="Lee C.-M."/>
            <person name="Sim J.-S."/>
            <person name="Jeong J.-T."/>
            <person name="Choi B.-S."/>
            <person name="Jung M."/>
            <person name="Ginzburg D."/>
            <person name="Zhao K."/>
            <person name="Won S.Y."/>
            <person name="Oh T.-J."/>
            <person name="Yu Y."/>
            <person name="Kim N.-H."/>
            <person name="Lee O.R."/>
            <person name="Lee T.-H."/>
            <person name="Bashyal P."/>
            <person name="Kim T.-S."/>
            <person name="Lee W.-H."/>
            <person name="Kawkins C."/>
            <person name="Kim C.-K."/>
            <person name="Kim J.S."/>
            <person name="Ahn B.O."/>
            <person name="Rhee S.Y."/>
            <person name="Sohng J.K."/>
        </authorList>
    </citation>
    <scope>NUCLEOTIDE SEQUENCE</scope>
    <source>
        <tissue evidence="9">Leaf</tissue>
    </source>
</reference>
<name>A0A834WJM1_9FABA</name>
<dbReference type="OrthoDB" id="768548at2759"/>
<keyword evidence="4 8" id="KW-1133">Transmembrane helix</keyword>
<dbReference type="AlphaFoldDB" id="A0A834WJM1"/>
<gene>
    <name evidence="9" type="ORF">G2W53_016576</name>
</gene>
<keyword evidence="3 8" id="KW-0812">Transmembrane</keyword>
<evidence type="ECO:0000256" key="8">
    <source>
        <dbReference type="SAM" id="Phobius"/>
    </source>
</evidence>
<protein>
    <submittedName>
        <fullName evidence="9">Protein FATTY ACID EXPORT 3, chloroplastic</fullName>
    </submittedName>
</protein>
<accession>A0A834WJM1</accession>
<dbReference type="PANTHER" id="PTHR12668:SF43">
    <property type="entry name" value="TRANSMEMBRANE PROTEIN 14 HOMOLOG"/>
    <property type="match status" value="1"/>
</dbReference>
<dbReference type="Pfam" id="PF03647">
    <property type="entry name" value="Tmemb_14"/>
    <property type="match status" value="1"/>
</dbReference>
<dbReference type="GO" id="GO:0015245">
    <property type="term" value="F:fatty acid transmembrane transporter activity"/>
    <property type="evidence" value="ECO:0007669"/>
    <property type="project" value="TreeGrafter"/>
</dbReference>
<dbReference type="EMBL" id="JAAIUW010000006">
    <property type="protein sequence ID" value="KAF7825412.1"/>
    <property type="molecule type" value="Genomic_DNA"/>
</dbReference>
<dbReference type="InterPro" id="IPR005349">
    <property type="entry name" value="TMEM14"/>
</dbReference>
<organism evidence="9 10">
    <name type="scientific">Senna tora</name>
    <dbReference type="NCBI Taxonomy" id="362788"/>
    <lineage>
        <taxon>Eukaryota</taxon>
        <taxon>Viridiplantae</taxon>
        <taxon>Streptophyta</taxon>
        <taxon>Embryophyta</taxon>
        <taxon>Tracheophyta</taxon>
        <taxon>Spermatophyta</taxon>
        <taxon>Magnoliopsida</taxon>
        <taxon>eudicotyledons</taxon>
        <taxon>Gunneridae</taxon>
        <taxon>Pentapetalae</taxon>
        <taxon>rosids</taxon>
        <taxon>fabids</taxon>
        <taxon>Fabales</taxon>
        <taxon>Fabaceae</taxon>
        <taxon>Caesalpinioideae</taxon>
        <taxon>Cassia clade</taxon>
        <taxon>Senna</taxon>
    </lineage>
</organism>
<evidence type="ECO:0000256" key="3">
    <source>
        <dbReference type="ARBA" id="ARBA00022692"/>
    </source>
</evidence>
<keyword evidence="6" id="KW-0175">Coiled coil</keyword>
<dbReference type="Gene3D" id="1.10.10.1740">
    <property type="entry name" value="Transmembrane protein 14-like"/>
    <property type="match status" value="1"/>
</dbReference>
<keyword evidence="10" id="KW-1185">Reference proteome</keyword>
<dbReference type="PANTHER" id="PTHR12668">
    <property type="entry name" value="TRANSMEMBRANE PROTEIN 14, 15"/>
    <property type="match status" value="1"/>
</dbReference>
<evidence type="ECO:0000256" key="7">
    <source>
        <dbReference type="SAM" id="MobiDB-lite"/>
    </source>
</evidence>
<feature type="transmembrane region" description="Helical" evidence="8">
    <location>
        <begin position="290"/>
        <end position="308"/>
    </location>
</feature>
<evidence type="ECO:0000256" key="1">
    <source>
        <dbReference type="ARBA" id="ARBA00004370"/>
    </source>
</evidence>
<evidence type="ECO:0000313" key="9">
    <source>
        <dbReference type="EMBL" id="KAF7825412.1"/>
    </source>
</evidence>
<keyword evidence="5 8" id="KW-0472">Membrane</keyword>
<dbReference type="Proteomes" id="UP000634136">
    <property type="component" value="Unassembled WGS sequence"/>
</dbReference>
<comment type="caution">
    <text evidence="9">The sequence shown here is derived from an EMBL/GenBank/DDBJ whole genome shotgun (WGS) entry which is preliminary data.</text>
</comment>
<dbReference type="GO" id="GO:0009706">
    <property type="term" value="C:chloroplast inner membrane"/>
    <property type="evidence" value="ECO:0007669"/>
    <property type="project" value="TreeGrafter"/>
</dbReference>
<comment type="subcellular location">
    <subcellularLocation>
        <location evidence="1">Membrane</location>
    </subcellularLocation>
</comment>
<dbReference type="InterPro" id="IPR044890">
    <property type="entry name" value="TMEM14_sf"/>
</dbReference>
<feature type="transmembrane region" description="Helical" evidence="8">
    <location>
        <begin position="208"/>
        <end position="228"/>
    </location>
</feature>
<evidence type="ECO:0000256" key="4">
    <source>
        <dbReference type="ARBA" id="ARBA00022989"/>
    </source>
</evidence>